<comment type="caution">
    <text evidence="1">The sequence shown here is derived from an EMBL/GenBank/DDBJ whole genome shotgun (WGS) entry which is preliminary data.</text>
</comment>
<accession>A0ABT1L6K7</accession>
<proteinExistence type="predicted"/>
<keyword evidence="2" id="KW-1185">Reference proteome</keyword>
<dbReference type="PANTHER" id="PTHR33505:SF4">
    <property type="entry name" value="PROTEIN PREY, MITOCHONDRIAL"/>
    <property type="match status" value="1"/>
</dbReference>
<dbReference type="RefSeq" id="WP_258569188.1">
    <property type="nucleotide sequence ID" value="NZ_JAKUDN010000002.1"/>
</dbReference>
<dbReference type="PANTHER" id="PTHR33505">
    <property type="entry name" value="ZGC:162634"/>
    <property type="match status" value="1"/>
</dbReference>
<gene>
    <name evidence="1" type="ORF">MKS91_02095</name>
</gene>
<dbReference type="EMBL" id="JAKUDN010000002">
    <property type="protein sequence ID" value="MCP8352078.1"/>
    <property type="molecule type" value="Genomic_DNA"/>
</dbReference>
<reference evidence="1 2" key="1">
    <citation type="journal article" date="2022" name="Nat. Microbiol.">
        <title>The microbiome of a bacterivorous marine choanoflagellate contains a resource-demanding obligate bacterial associate.</title>
        <authorList>
            <person name="Needham D.M."/>
            <person name="Poirier C."/>
            <person name="Bachy C."/>
            <person name="George E.E."/>
            <person name="Wilken S."/>
            <person name="Yung C.C.M."/>
            <person name="Limardo A.J."/>
            <person name="Morando M."/>
            <person name="Sudek L."/>
            <person name="Malmstrom R.R."/>
            <person name="Keeling P.J."/>
            <person name="Santoro A.E."/>
            <person name="Worden A.Z."/>
        </authorList>
    </citation>
    <scope>NUCLEOTIDE SEQUENCE [LARGE SCALE GENOMIC DNA]</scope>
    <source>
        <strain evidence="1 2">Comchoano-2</strain>
    </source>
</reference>
<evidence type="ECO:0000313" key="1">
    <source>
        <dbReference type="EMBL" id="MCP8352078.1"/>
    </source>
</evidence>
<dbReference type="Proteomes" id="UP001320768">
    <property type="component" value="Unassembled WGS sequence"/>
</dbReference>
<sequence length="62" mass="7175">MMIEFNKEMLRHLVCPLTGGALQFLEPSGELYCQLSQMAYPIRDGVPVLRYDQARECLIEEK</sequence>
<organism evidence="1 2">
    <name type="scientific">Candidatus Synchoanobacter obligatus</name>
    <dbReference type="NCBI Taxonomy" id="2919597"/>
    <lineage>
        <taxon>Bacteria</taxon>
        <taxon>Pseudomonadati</taxon>
        <taxon>Pseudomonadota</taxon>
        <taxon>Gammaproteobacteria</taxon>
        <taxon>Candidatus Comchoanobacterales</taxon>
        <taxon>Candidatus Comchoanobacteraceae</taxon>
        <taxon>Candidatus Synchoanobacter</taxon>
    </lineage>
</organism>
<dbReference type="Pfam" id="PF03966">
    <property type="entry name" value="Trm112p"/>
    <property type="match status" value="1"/>
</dbReference>
<name>A0ABT1L6K7_9GAMM</name>
<dbReference type="InterPro" id="IPR005651">
    <property type="entry name" value="Trm112-like"/>
</dbReference>
<evidence type="ECO:0000313" key="2">
    <source>
        <dbReference type="Proteomes" id="UP001320768"/>
    </source>
</evidence>
<dbReference type="SUPFAM" id="SSF158997">
    <property type="entry name" value="Trm112p-like"/>
    <property type="match status" value="1"/>
</dbReference>
<protein>
    <submittedName>
        <fullName evidence="1">Trm112 family protein</fullName>
    </submittedName>
</protein>
<dbReference type="Gene3D" id="2.20.25.10">
    <property type="match status" value="1"/>
</dbReference>